<gene>
    <name evidence="1" type="ORF">F4820DRAFT_54454</name>
</gene>
<proteinExistence type="predicted"/>
<keyword evidence="2" id="KW-1185">Reference proteome</keyword>
<protein>
    <submittedName>
        <fullName evidence="1">Heterokaryon incompatibility protein-domain-containing protein</fullName>
    </submittedName>
</protein>
<dbReference type="Proteomes" id="UP001497700">
    <property type="component" value="Unassembled WGS sequence"/>
</dbReference>
<comment type="caution">
    <text evidence="1">The sequence shown here is derived from an EMBL/GenBank/DDBJ whole genome shotgun (WGS) entry which is preliminary data.</text>
</comment>
<reference evidence="1 2" key="1">
    <citation type="journal article" date="2022" name="New Phytol.">
        <title>Ecological generalism drives hyperdiversity of secondary metabolite gene clusters in xylarialean endophytes.</title>
        <authorList>
            <person name="Franco M.E.E."/>
            <person name="Wisecaver J.H."/>
            <person name="Arnold A.E."/>
            <person name="Ju Y.M."/>
            <person name="Slot J.C."/>
            <person name="Ahrendt S."/>
            <person name="Moore L.P."/>
            <person name="Eastman K.E."/>
            <person name="Scott K."/>
            <person name="Konkel Z."/>
            <person name="Mondo S.J."/>
            <person name="Kuo A."/>
            <person name="Hayes R.D."/>
            <person name="Haridas S."/>
            <person name="Andreopoulos B."/>
            <person name="Riley R."/>
            <person name="LaButti K."/>
            <person name="Pangilinan J."/>
            <person name="Lipzen A."/>
            <person name="Amirebrahimi M."/>
            <person name="Yan J."/>
            <person name="Adam C."/>
            <person name="Keymanesh K."/>
            <person name="Ng V."/>
            <person name="Louie K."/>
            <person name="Northen T."/>
            <person name="Drula E."/>
            <person name="Henrissat B."/>
            <person name="Hsieh H.M."/>
            <person name="Youens-Clark K."/>
            <person name="Lutzoni F."/>
            <person name="Miadlikowska J."/>
            <person name="Eastwood D.C."/>
            <person name="Hamelin R.C."/>
            <person name="Grigoriev I.V."/>
            <person name="U'Ren J.M."/>
        </authorList>
    </citation>
    <scope>NUCLEOTIDE SEQUENCE [LARGE SCALE GENOMIC DNA]</scope>
    <source>
        <strain evidence="1 2">CBS 119005</strain>
    </source>
</reference>
<sequence length="147" mass="17333">MGSFEYQGIIRDDYAFRLIKLYPGTNQKIEVEIIHAFLDKGDPRPYEAVSYVWGSQWKASLIHVNNGSSAEKTKPTLEITNNLDLILRDLRYEERDRYRYLWIDAICIDQSNIKERNHQVRRMGKNLPTRRARPVTRALDRPVTHSE</sequence>
<name>A0ACB9YQK8_9PEZI</name>
<organism evidence="1 2">
    <name type="scientific">Hypoxylon rubiginosum</name>
    <dbReference type="NCBI Taxonomy" id="110542"/>
    <lineage>
        <taxon>Eukaryota</taxon>
        <taxon>Fungi</taxon>
        <taxon>Dikarya</taxon>
        <taxon>Ascomycota</taxon>
        <taxon>Pezizomycotina</taxon>
        <taxon>Sordariomycetes</taxon>
        <taxon>Xylariomycetidae</taxon>
        <taxon>Xylariales</taxon>
        <taxon>Hypoxylaceae</taxon>
        <taxon>Hypoxylon</taxon>
    </lineage>
</organism>
<evidence type="ECO:0000313" key="1">
    <source>
        <dbReference type="EMBL" id="KAI4861681.1"/>
    </source>
</evidence>
<dbReference type="EMBL" id="MU393545">
    <property type="protein sequence ID" value="KAI4861681.1"/>
    <property type="molecule type" value="Genomic_DNA"/>
</dbReference>
<accession>A0ACB9YQK8</accession>
<evidence type="ECO:0000313" key="2">
    <source>
        <dbReference type="Proteomes" id="UP001497700"/>
    </source>
</evidence>